<reference evidence="2 3" key="1">
    <citation type="journal article" date="2024" name="IMA Fungus">
        <title>IMA Genome - F19 : A genome assembly and annotation guide to empower mycologists, including annotated draft genome sequences of Ceratocystis pirilliformis, Diaporthe australafricana, Fusarium ophioides, Paecilomyces lecythidis, and Sporothrix stenoceras.</title>
        <authorList>
            <person name="Aylward J."/>
            <person name="Wilson A.M."/>
            <person name="Visagie C.M."/>
            <person name="Spraker J."/>
            <person name="Barnes I."/>
            <person name="Buitendag C."/>
            <person name="Ceriani C."/>
            <person name="Del Mar Angel L."/>
            <person name="du Plessis D."/>
            <person name="Fuchs T."/>
            <person name="Gasser K."/>
            <person name="Kramer D."/>
            <person name="Li W."/>
            <person name="Munsamy K."/>
            <person name="Piso A."/>
            <person name="Price J.L."/>
            <person name="Sonnekus B."/>
            <person name="Thomas C."/>
            <person name="van der Nest A."/>
            <person name="van Dijk A."/>
            <person name="van Heerden A."/>
            <person name="van Vuuren N."/>
            <person name="Yilmaz N."/>
            <person name="Duong T.A."/>
            <person name="van der Merwe N.A."/>
            <person name="Wingfield M.J."/>
            <person name="Wingfield B.D."/>
        </authorList>
    </citation>
    <scope>NUCLEOTIDE SEQUENCE [LARGE SCALE GENOMIC DNA]</scope>
    <source>
        <strain evidence="2 3">CMW 18167</strain>
    </source>
</reference>
<feature type="region of interest" description="Disordered" evidence="1">
    <location>
        <begin position="57"/>
        <end position="100"/>
    </location>
</feature>
<gene>
    <name evidence="2" type="ORF">Plec18167_001617</name>
</gene>
<protein>
    <submittedName>
        <fullName evidence="2">Uncharacterized protein</fullName>
    </submittedName>
</protein>
<evidence type="ECO:0000256" key="1">
    <source>
        <dbReference type="SAM" id="MobiDB-lite"/>
    </source>
</evidence>
<feature type="compositionally biased region" description="Acidic residues" evidence="1">
    <location>
        <begin position="65"/>
        <end position="82"/>
    </location>
</feature>
<evidence type="ECO:0000313" key="3">
    <source>
        <dbReference type="Proteomes" id="UP001583193"/>
    </source>
</evidence>
<accession>A0ABR3YAE7</accession>
<organism evidence="2 3">
    <name type="scientific">Paecilomyces lecythidis</name>
    <dbReference type="NCBI Taxonomy" id="3004212"/>
    <lineage>
        <taxon>Eukaryota</taxon>
        <taxon>Fungi</taxon>
        <taxon>Dikarya</taxon>
        <taxon>Ascomycota</taxon>
        <taxon>Pezizomycotina</taxon>
        <taxon>Eurotiomycetes</taxon>
        <taxon>Eurotiomycetidae</taxon>
        <taxon>Eurotiales</taxon>
        <taxon>Thermoascaceae</taxon>
        <taxon>Paecilomyces</taxon>
    </lineage>
</organism>
<sequence>MFLHDSHAYTATNNLKAHLRGNYAHDLSLVPPNRSGALSITTLMTAISWYGNLPDAGPIAISSSSDDDNDNNDDDDDDEDNDKNDKMKSRRTKSRKNADE</sequence>
<proteinExistence type="predicted"/>
<comment type="caution">
    <text evidence="2">The sequence shown here is derived from an EMBL/GenBank/DDBJ whole genome shotgun (WGS) entry which is preliminary data.</text>
</comment>
<evidence type="ECO:0000313" key="2">
    <source>
        <dbReference type="EMBL" id="KAL1884960.1"/>
    </source>
</evidence>
<name>A0ABR3YAE7_9EURO</name>
<dbReference type="Proteomes" id="UP001583193">
    <property type="component" value="Unassembled WGS sequence"/>
</dbReference>
<feature type="compositionally biased region" description="Basic residues" evidence="1">
    <location>
        <begin position="88"/>
        <end position="100"/>
    </location>
</feature>
<keyword evidence="3" id="KW-1185">Reference proteome</keyword>
<dbReference type="EMBL" id="JAVDPF010000003">
    <property type="protein sequence ID" value="KAL1884960.1"/>
    <property type="molecule type" value="Genomic_DNA"/>
</dbReference>